<dbReference type="Proteomes" id="UP000226429">
    <property type="component" value="Unassembled WGS sequence"/>
</dbReference>
<accession>A0A370CH40</accession>
<reference evidence="1 2" key="2">
    <citation type="journal article" date="2018" name="J. Invertebr. Pathol.">
        <title>'Candidatus Aquirickettsiella gammari' (Gammaproteobacteria: Legionellales: Coxiellaceae): A bacterial pathogen of the freshwater crustacean Gammarus fossarum (Malacostraca: Amphipoda).</title>
        <authorList>
            <person name="Bojko J."/>
            <person name="Dunn A.M."/>
            <person name="Stebbing P.D."/>
            <person name="van Aerle R."/>
            <person name="Bacela-Spychalska K."/>
            <person name="Bean T.P."/>
            <person name="Urrutia A."/>
            <person name="Stentiford G.D."/>
        </authorList>
    </citation>
    <scope>NUCLEOTIDE SEQUENCE [LARGE SCALE GENOMIC DNA]</scope>
    <source>
        <strain evidence="1">RA15029</strain>
    </source>
</reference>
<proteinExistence type="predicted"/>
<gene>
    <name evidence="1" type="ORF">CFE62_005430</name>
</gene>
<name>A0A370CH40_9COXI</name>
<protein>
    <submittedName>
        <fullName evidence="1">Uncharacterized protein</fullName>
    </submittedName>
</protein>
<comment type="caution">
    <text evidence="1">The sequence shown here is derived from an EMBL/GenBank/DDBJ whole genome shotgun (WGS) entry which is preliminary data.</text>
</comment>
<organism evidence="1 2">
    <name type="scientific">Candidatus Aquirickettsiella gammari</name>
    <dbReference type="NCBI Taxonomy" id="2016198"/>
    <lineage>
        <taxon>Bacteria</taxon>
        <taxon>Pseudomonadati</taxon>
        <taxon>Pseudomonadota</taxon>
        <taxon>Gammaproteobacteria</taxon>
        <taxon>Legionellales</taxon>
        <taxon>Coxiellaceae</taxon>
        <taxon>Candidatus Aquirickettsiella</taxon>
    </lineage>
</organism>
<evidence type="ECO:0000313" key="2">
    <source>
        <dbReference type="Proteomes" id="UP000226429"/>
    </source>
</evidence>
<keyword evidence="2" id="KW-1185">Reference proteome</keyword>
<dbReference type="AlphaFoldDB" id="A0A370CH40"/>
<sequence length="100" mass="11690">MLLNALLENLDKIFCRYLGLNIKKNKPYNLRIRNNQLIVTSTIPFKRHIFQEQWKDFDVPDFKKLHRNDREKIGLATGKAIAKGLAVSFEEVSIDKSKCK</sequence>
<dbReference type="EMBL" id="NMOS02000015">
    <property type="protein sequence ID" value="RDH40133.1"/>
    <property type="molecule type" value="Genomic_DNA"/>
</dbReference>
<evidence type="ECO:0000313" key="1">
    <source>
        <dbReference type="EMBL" id="RDH40133.1"/>
    </source>
</evidence>
<reference evidence="1 2" key="1">
    <citation type="journal article" date="2017" name="Int. J. Syst. Evol. Microbiol.">
        <title>Aquarickettsiella crustaci n. gen. n. sp. (Gammaproteobacteria: Legionellales: Coxiellaceae); a bacterial pathogen of the freshwater crustacean: Gammarus fossarum (Malacostraca: Amphipoda).</title>
        <authorList>
            <person name="Bojko J."/>
            <person name="Dunn A.M."/>
            <person name="Stebbing P.D."/>
            <person name="Van Aerle R."/>
            <person name="Bacela-Spychalska K."/>
            <person name="Bean T.P."/>
            <person name="Stentiford G.D."/>
        </authorList>
    </citation>
    <scope>NUCLEOTIDE SEQUENCE [LARGE SCALE GENOMIC DNA]</scope>
    <source>
        <strain evidence="1">RA15029</strain>
    </source>
</reference>